<dbReference type="SFLD" id="SFLDS00019">
    <property type="entry name" value="Glutathione_Transferase_(cytos"/>
    <property type="match status" value="1"/>
</dbReference>
<evidence type="ECO:0000259" key="1">
    <source>
        <dbReference type="PROSITE" id="PS50404"/>
    </source>
</evidence>
<sequence>MQLIIGDKNYSSWSLRPWLLIKYFDLVFEEVNIPLYSPESPTLIKQHCPVQKVPVLNDKNLTIWDSLAICEYINDIYLNGKAYPNDIKQRFLAKSLVAEMHSSFINIRTQMSMDIRANNKEYNKNCIELTREIERIDTIFANAKGEFLCGDFCIVDCFFAPIVFRFRTFNVKLSDKSQQYQKRLLTLPAMQQWEYEALKEEVIFSKLE</sequence>
<dbReference type="Gene3D" id="1.20.1050.10">
    <property type="match status" value="1"/>
</dbReference>
<dbReference type="PANTHER" id="PTHR42673">
    <property type="entry name" value="MALEYLACETOACETATE ISOMERASE"/>
    <property type="match status" value="1"/>
</dbReference>
<dbReference type="Gene3D" id="3.40.30.10">
    <property type="entry name" value="Glutaredoxin"/>
    <property type="match status" value="1"/>
</dbReference>
<dbReference type="GO" id="GO:0006749">
    <property type="term" value="P:glutathione metabolic process"/>
    <property type="evidence" value="ECO:0007669"/>
    <property type="project" value="TreeGrafter"/>
</dbReference>
<name>A0AAW8CH63_9PAST</name>
<dbReference type="InterPro" id="IPR004045">
    <property type="entry name" value="Glutathione_S-Trfase_N"/>
</dbReference>
<gene>
    <name evidence="2" type="ORF">QJU78_09130</name>
</gene>
<dbReference type="EMBL" id="JASAYJ010000022">
    <property type="protein sequence ID" value="MDP8187920.1"/>
    <property type="molecule type" value="Genomic_DNA"/>
</dbReference>
<dbReference type="InterPro" id="IPR036282">
    <property type="entry name" value="Glutathione-S-Trfase_C_sf"/>
</dbReference>
<dbReference type="GO" id="GO:0016034">
    <property type="term" value="F:maleylacetoacetate isomerase activity"/>
    <property type="evidence" value="ECO:0007669"/>
    <property type="project" value="TreeGrafter"/>
</dbReference>
<proteinExistence type="predicted"/>
<dbReference type="Proteomes" id="UP001230466">
    <property type="component" value="Unassembled WGS sequence"/>
</dbReference>
<dbReference type="CDD" id="cd03194">
    <property type="entry name" value="GST_C_3"/>
    <property type="match status" value="1"/>
</dbReference>
<evidence type="ECO:0000313" key="3">
    <source>
        <dbReference type="Proteomes" id="UP001230466"/>
    </source>
</evidence>
<dbReference type="CDD" id="cd03043">
    <property type="entry name" value="GST_N_1"/>
    <property type="match status" value="1"/>
</dbReference>
<feature type="domain" description="GST N-terminal" evidence="1">
    <location>
        <begin position="1"/>
        <end position="81"/>
    </location>
</feature>
<dbReference type="GO" id="GO:0004364">
    <property type="term" value="F:glutathione transferase activity"/>
    <property type="evidence" value="ECO:0007669"/>
    <property type="project" value="TreeGrafter"/>
</dbReference>
<dbReference type="InterPro" id="IPR036249">
    <property type="entry name" value="Thioredoxin-like_sf"/>
</dbReference>
<protein>
    <submittedName>
        <fullName evidence="2">Glutathione S-transferase family protein</fullName>
    </submittedName>
</protein>
<organism evidence="2 3">
    <name type="scientific">Pasteurella atlantica</name>
    <dbReference type="NCBI Taxonomy" id="2827233"/>
    <lineage>
        <taxon>Bacteria</taxon>
        <taxon>Pseudomonadati</taxon>
        <taxon>Pseudomonadota</taxon>
        <taxon>Gammaproteobacteria</taxon>
        <taxon>Pasteurellales</taxon>
        <taxon>Pasteurellaceae</taxon>
        <taxon>Pasteurella</taxon>
    </lineage>
</organism>
<dbReference type="AlphaFoldDB" id="A0AAW8CH63"/>
<dbReference type="GO" id="GO:0006559">
    <property type="term" value="P:L-phenylalanine catabolic process"/>
    <property type="evidence" value="ECO:0007669"/>
    <property type="project" value="TreeGrafter"/>
</dbReference>
<dbReference type="RefSeq" id="WP_211599153.1">
    <property type="nucleotide sequence ID" value="NZ_JAGRQI010000023.1"/>
</dbReference>
<comment type="caution">
    <text evidence="2">The sequence shown here is derived from an EMBL/GenBank/DDBJ whole genome shotgun (WGS) entry which is preliminary data.</text>
</comment>
<dbReference type="InterPro" id="IPR040079">
    <property type="entry name" value="Glutathione_S-Trfase"/>
</dbReference>
<reference evidence="2" key="1">
    <citation type="journal article" date="2023" name="Front. Microbiol.">
        <title>Phylogeography and host specificity of Pasteurellaceae pathogenic to sea-farmed fish in the north-east Atlantic.</title>
        <authorList>
            <person name="Gulla S."/>
            <person name="Colquhoun D.J."/>
            <person name="Olsen A.B."/>
            <person name="Spilsberg B."/>
            <person name="Lagesen K."/>
            <person name="Aakesson C.P."/>
            <person name="Strom S."/>
            <person name="Manji F."/>
            <person name="Birkbeck T.H."/>
            <person name="Nilsen H.K."/>
        </authorList>
    </citation>
    <scope>NUCLEOTIDE SEQUENCE</scope>
    <source>
        <strain evidence="2">VIB1234</strain>
    </source>
</reference>
<dbReference type="Pfam" id="PF02798">
    <property type="entry name" value="GST_N"/>
    <property type="match status" value="1"/>
</dbReference>
<dbReference type="SUPFAM" id="SSF52833">
    <property type="entry name" value="Thioredoxin-like"/>
    <property type="match status" value="1"/>
</dbReference>
<dbReference type="PANTHER" id="PTHR42673:SF4">
    <property type="entry name" value="MALEYLACETOACETATE ISOMERASE"/>
    <property type="match status" value="1"/>
</dbReference>
<dbReference type="PROSITE" id="PS50404">
    <property type="entry name" value="GST_NTER"/>
    <property type="match status" value="1"/>
</dbReference>
<evidence type="ECO:0000313" key="2">
    <source>
        <dbReference type="EMBL" id="MDP8187920.1"/>
    </source>
</evidence>
<dbReference type="SUPFAM" id="SSF47616">
    <property type="entry name" value="GST C-terminal domain-like"/>
    <property type="match status" value="1"/>
</dbReference>
<accession>A0AAW8CH63</accession>